<reference evidence="2 3" key="1">
    <citation type="submission" date="2018-11" db="EMBL/GenBank/DDBJ databases">
        <title>Genome sequencing and assembly of Clostridium tagluense strain A121.</title>
        <authorList>
            <person name="Murakami T."/>
            <person name="Segawa T."/>
            <person name="Shcherbakova V.A."/>
            <person name="Mori H."/>
            <person name="Yoshimura Y."/>
        </authorList>
    </citation>
    <scope>NUCLEOTIDE SEQUENCE [LARGE SCALE GENOMIC DNA]</scope>
    <source>
        <strain evidence="2 3">A121</strain>
    </source>
</reference>
<dbReference type="EMBL" id="BHYK01000004">
    <property type="protein sequence ID" value="GCD09243.1"/>
    <property type="molecule type" value="Genomic_DNA"/>
</dbReference>
<organism evidence="2 3">
    <name type="scientific">Clostridium tagluense</name>
    <dbReference type="NCBI Taxonomy" id="360422"/>
    <lineage>
        <taxon>Bacteria</taxon>
        <taxon>Bacillati</taxon>
        <taxon>Bacillota</taxon>
        <taxon>Clostridia</taxon>
        <taxon>Eubacteriales</taxon>
        <taxon>Clostridiaceae</taxon>
        <taxon>Clostridium</taxon>
    </lineage>
</organism>
<feature type="signal peptide" evidence="1">
    <location>
        <begin position="1"/>
        <end position="21"/>
    </location>
</feature>
<dbReference type="RefSeq" id="WP_124998472.1">
    <property type="nucleotide sequence ID" value="NZ_BHYK01000004.1"/>
</dbReference>
<dbReference type="AlphaFoldDB" id="A0A401UI60"/>
<evidence type="ECO:0000313" key="3">
    <source>
        <dbReference type="Proteomes" id="UP000287872"/>
    </source>
</evidence>
<name>A0A401UI60_9CLOT</name>
<gene>
    <name evidence="2" type="ORF">Ctaglu_08660</name>
</gene>
<accession>A0A401UI60</accession>
<evidence type="ECO:0000256" key="1">
    <source>
        <dbReference type="SAM" id="SignalP"/>
    </source>
</evidence>
<dbReference type="OrthoDB" id="1950593at2"/>
<dbReference type="PROSITE" id="PS51257">
    <property type="entry name" value="PROKAR_LIPOPROTEIN"/>
    <property type="match status" value="1"/>
</dbReference>
<keyword evidence="3" id="KW-1185">Reference proteome</keyword>
<comment type="caution">
    <text evidence="2">The sequence shown here is derived from an EMBL/GenBank/DDBJ whole genome shotgun (WGS) entry which is preliminary data.</text>
</comment>
<keyword evidence="1" id="KW-0732">Signal</keyword>
<dbReference type="Proteomes" id="UP000287872">
    <property type="component" value="Unassembled WGS sequence"/>
</dbReference>
<sequence length="358" mass="40483">MKKILSCLLIIFYILSFTGCAKKESEEKAKVNAFEIKSAANVVDNYMSFLMKEDYENGKKLYTKELSKKNDQVKLNDVKIKGYKVTESNEVGRSGVFKVRVTRTSIVSSLCSLDEYSIKVVKDGAEYKISEINNMPQKEAFIEGVGIRYRDKKNVKTNLIIDVAGFPKYVYSRDDSAQLYKIMVPLKEFSPMNFSYEGEKLAVSTYNKNSFIGIVSIDESLAVQGDAGKSGGQSSQGGGSDIIVKEKPIGKELIPLDLLFNCKVEFMTFSLDEKFLLVQYTKENMGKYIRVYTVENGDMIPVNFEKDYPIEKVQIVFSSFGEDSMTYEVIPKSNINSSETDIIGKWKLNLKDFTVDKL</sequence>
<protein>
    <submittedName>
        <fullName evidence="2">Head-tail adaptor protein</fullName>
    </submittedName>
</protein>
<proteinExistence type="predicted"/>
<evidence type="ECO:0000313" key="2">
    <source>
        <dbReference type="EMBL" id="GCD09243.1"/>
    </source>
</evidence>
<feature type="chain" id="PRO_5039366530" evidence="1">
    <location>
        <begin position="22"/>
        <end position="358"/>
    </location>
</feature>